<dbReference type="PANTHER" id="PTHR13037">
    <property type="entry name" value="FORMIN"/>
    <property type="match status" value="1"/>
</dbReference>
<comment type="caution">
    <text evidence="4">The sequence shown here is derived from an EMBL/GenBank/DDBJ whole genome shotgun (WGS) entry which is preliminary data.</text>
</comment>
<feature type="transmembrane region" description="Helical" evidence="3">
    <location>
        <begin position="29"/>
        <end position="49"/>
    </location>
</feature>
<keyword evidence="3" id="KW-0812">Transmembrane</keyword>
<name>A0AAJ0BPN3_9PEZI</name>
<keyword evidence="5" id="KW-1185">Reference proteome</keyword>
<feature type="region of interest" description="Disordered" evidence="2">
    <location>
        <begin position="1892"/>
        <end position="1955"/>
    </location>
</feature>
<feature type="region of interest" description="Disordered" evidence="2">
    <location>
        <begin position="1555"/>
        <end position="1601"/>
    </location>
</feature>
<feature type="region of interest" description="Disordered" evidence="2">
    <location>
        <begin position="1275"/>
        <end position="1321"/>
    </location>
</feature>
<feature type="compositionally biased region" description="Low complexity" evidence="2">
    <location>
        <begin position="1093"/>
        <end position="1106"/>
    </location>
</feature>
<feature type="compositionally biased region" description="Basic and acidic residues" evidence="2">
    <location>
        <begin position="1412"/>
        <end position="1429"/>
    </location>
</feature>
<feature type="compositionally biased region" description="Polar residues" evidence="2">
    <location>
        <begin position="420"/>
        <end position="447"/>
    </location>
</feature>
<dbReference type="GeneID" id="85313556"/>
<keyword evidence="3" id="KW-0472">Membrane</keyword>
<evidence type="ECO:0000313" key="4">
    <source>
        <dbReference type="EMBL" id="KAK1761890.1"/>
    </source>
</evidence>
<feature type="region of interest" description="Disordered" evidence="2">
    <location>
        <begin position="585"/>
        <end position="670"/>
    </location>
</feature>
<dbReference type="RefSeq" id="XP_060278103.1">
    <property type="nucleotide sequence ID" value="XM_060430369.1"/>
</dbReference>
<dbReference type="PANTHER" id="PTHR13037:SF24">
    <property type="entry name" value="POLYCOMB PROTEIN PCL-RELATED"/>
    <property type="match status" value="1"/>
</dbReference>
<keyword evidence="1" id="KW-0945">Host-virus interaction</keyword>
<organism evidence="4 5">
    <name type="scientific">Phialemonium atrogriseum</name>
    <dbReference type="NCBI Taxonomy" id="1093897"/>
    <lineage>
        <taxon>Eukaryota</taxon>
        <taxon>Fungi</taxon>
        <taxon>Dikarya</taxon>
        <taxon>Ascomycota</taxon>
        <taxon>Pezizomycotina</taxon>
        <taxon>Sordariomycetes</taxon>
        <taxon>Sordariomycetidae</taxon>
        <taxon>Cephalothecales</taxon>
        <taxon>Cephalothecaceae</taxon>
        <taxon>Phialemonium</taxon>
    </lineage>
</organism>
<feature type="region of interest" description="Disordered" evidence="2">
    <location>
        <begin position="1651"/>
        <end position="1671"/>
    </location>
</feature>
<reference evidence="4" key="1">
    <citation type="submission" date="2023-06" db="EMBL/GenBank/DDBJ databases">
        <title>Genome-scale phylogeny and comparative genomics of the fungal order Sordariales.</title>
        <authorList>
            <consortium name="Lawrence Berkeley National Laboratory"/>
            <person name="Hensen N."/>
            <person name="Bonometti L."/>
            <person name="Westerberg I."/>
            <person name="Brannstrom I.O."/>
            <person name="Guillou S."/>
            <person name="Cros-Aarteil S."/>
            <person name="Calhoun S."/>
            <person name="Haridas S."/>
            <person name="Kuo A."/>
            <person name="Mondo S."/>
            <person name="Pangilinan J."/>
            <person name="Riley R."/>
            <person name="Labutti K."/>
            <person name="Andreopoulos B."/>
            <person name="Lipzen A."/>
            <person name="Chen C."/>
            <person name="Yanf M."/>
            <person name="Daum C."/>
            <person name="Ng V."/>
            <person name="Clum A."/>
            <person name="Steindorff A."/>
            <person name="Ohm R."/>
            <person name="Martin F."/>
            <person name="Silar P."/>
            <person name="Natvig D."/>
            <person name="Lalanne C."/>
            <person name="Gautier V."/>
            <person name="Ament-Velasquez S.L."/>
            <person name="Kruys A."/>
            <person name="Hutchinson M.I."/>
            <person name="Powell A.J."/>
            <person name="Barry K."/>
            <person name="Miller A.N."/>
            <person name="Grigoriev I.V."/>
            <person name="Debuchy R."/>
            <person name="Gladieux P."/>
            <person name="Thoren M.H."/>
            <person name="Johannesson H."/>
        </authorList>
    </citation>
    <scope>NUCLEOTIDE SEQUENCE</scope>
    <source>
        <strain evidence="4">8032-3</strain>
    </source>
</reference>
<dbReference type="EMBL" id="MU839048">
    <property type="protein sequence ID" value="KAK1761890.1"/>
    <property type="molecule type" value="Genomic_DNA"/>
</dbReference>
<proteinExistence type="predicted"/>
<accession>A0AAJ0BPN3</accession>
<protein>
    <submittedName>
        <fullName evidence="4">Uncharacterized protein</fullName>
    </submittedName>
</protein>
<feature type="region of interest" description="Disordered" evidence="2">
    <location>
        <begin position="1210"/>
        <end position="1241"/>
    </location>
</feature>
<evidence type="ECO:0000256" key="2">
    <source>
        <dbReference type="SAM" id="MobiDB-lite"/>
    </source>
</evidence>
<feature type="region of interest" description="Disordered" evidence="2">
    <location>
        <begin position="1005"/>
        <end position="1046"/>
    </location>
</feature>
<gene>
    <name evidence="4" type="ORF">QBC33DRAFT_564342</name>
</gene>
<evidence type="ECO:0000313" key="5">
    <source>
        <dbReference type="Proteomes" id="UP001244011"/>
    </source>
</evidence>
<dbReference type="Proteomes" id="UP001244011">
    <property type="component" value="Unassembled WGS sequence"/>
</dbReference>
<sequence>MEQRRQMPRYDQRRGHVRADVRADGAIPAWAYFGVAGLGLALLLIFSWIRGWSSPPSSTNPPDSQLVLSDDPLTAICTTYRTMRTTAPFPPDKPPPTLFDFLGVDVNAPPYTRYQYPHLSSARDEFRWALTQSYAKASAPLAARLGGAVVRAGRKGGGSWVERRYLVMVASYNILYGNKARDYYFRYFMRTVRDKSDKEKTVWVARGWACALKTRAPQSEVNPLAKQMASPEEGPGSGQPGAEPNVIIESITPKYTPGKEDTSPDLGPGPVPKSNKQLRAQQILAYRNHLLNMPDVSKIGDKTRQRQLDAITPDVMAWAKKLCPSGDPGEGWDSKWENGNCRSLNSSIVWMRRWAADVEEGADANVTPLVTPAQAQPGPPDGPEDATEASLSVEKRVGNLAEQNQRNSSEPRDEAVFSPRSGSPVGSKTANIKTNTDSENPTQPTQHLLQHPSQIGFRNVFSNTLIPAQTTIPLAQPDPPPAATLSPSSAPVLAPVSVTGLSPTSITPAPNPAPLLPPEQGTPAKTFTPPFLRPAPAQALVPSPLRFQKTSQALHVNQSAHMHAKPTPFMQHSIQKTQFHRTDTRLSTVQKKQDNRPSTKQLNPKADFTPPSGDLRTAGSRYASPSPGLSLFDMSPHRPLPEIPGGASPAVRNATTHMSRGDDTRPGAGQQARHTIAPEIPTTHAPKTGTALKPNTPVTVVNSSRTETWIEDQLQGESASSSRARPTKTPGDICGVPVSYYRDKLTATPRERFRLRLCHAEKAKILAALCRADLAPLRSRDVDQHDRFFRNLYGRCNLDFDYRPYRLRQVVYDKFIDVIPGLVHAARKALGGGPGGSGGGWRWDAEARSRFGDEASVAEWLAARDNVGLPGIGLETQNLREKVQLRGGPENQVSPQDVRRLTSTDGDMAETQGIAETSWDSSTGQNMVKTVRDIASTGQVLSKLDRDGEKQPYLHDGPAVGKQDQARLDVDVLLAAASNNKDGVGYVGQTPGGTPRSGGFGLSTRHAPRLEDNPGNSVRVEGRSLREQNQPHLGYRTEHQQRRTQAAEDVDMLMAVVVTGLPSTPTWTQTSARVPATSPRAGERRENDPQTGASPSSPPVTTLPLRPRAPPTTPTSRAVPKPAAVSASIGRRAAELARQRLEKHQRDAEPVTPTPVRRGDRPQSTVTNDLEYAKLESSLLTLDHTTRDRLAATNAWMKLSSAGPLRTADDLVPGVDRRTSTSMEVGLDADDHGRPRSRLGQRGSDALRLGAQDQPPPHRPLFPPSAERRIHDLSADNRAGNNTSSPFGPPLHLDKRPRGSGSGDGAALHEKRRRVGSGSDNDDMFAVMAELKTRFDLIRNTDSDSGSGCRRRRHAHGCRRDGASVNTDVDADLGKSASYEPPRRRAPRAPPTTPTSRAVPKPAAVSASIGRRAAELARQRLEKHQRDAEPVTPTPVRRGDRPQSTVTNDLEYAKLESSLLTLDHTTRDRLAATNAWMKLSSAGPLRTADDLVPGVDRRTSTSMEVGLDADDHGRPRSRLGQRGSDALRLGAQDQPPPHRPLFPPSAERRIHDLSADNRAGNNTSSPFGPPLHLDKRPRGSGSGDGAALHEKRRRVGSGSDNDDMFAVMAELKTRFDLIRNTDSDSGSMGVWARRDGVVGNGLDGLVMVTGTEDREGGLGTGSRARRGHPEERAGVALPAASESRHDLVVDGHANVSVSVPPNPGPRHGIARLGLDSPSSGIHQLPSTPRDDEIDPAHLALIPRAGRQDKNGRHTISAHHTSPPPPPRQVSRQLAPTAVEDSRPVNLPYRPKGQVTSGPSDTQKVLHRTGSLGRHSPGQPRWSKSPSGRPTTVTTRHPQPNISTATQTTAFPRGIDRLQPNTPPTAPPLPIRTYDPSAPFQHIGEILLRDASPRAGRGSDHAHHHHHHESVESLPRGSWGTGRSGGSIIPPPIPTATKPSVGEVTGLEMERDEVGL</sequence>
<feature type="compositionally biased region" description="Polar residues" evidence="2">
    <location>
        <begin position="1821"/>
        <end position="1849"/>
    </location>
</feature>
<feature type="compositionally biased region" description="Polar residues" evidence="2">
    <location>
        <begin position="1063"/>
        <end position="1072"/>
    </location>
</feature>
<evidence type="ECO:0000256" key="1">
    <source>
        <dbReference type="ARBA" id="ARBA00022581"/>
    </source>
</evidence>
<evidence type="ECO:0000256" key="3">
    <source>
        <dbReference type="SAM" id="Phobius"/>
    </source>
</evidence>
<feature type="region of interest" description="Disordered" evidence="2">
    <location>
        <begin position="1063"/>
        <end position="1168"/>
    </location>
</feature>
<keyword evidence="3" id="KW-1133">Transmembrane helix</keyword>
<feature type="region of interest" description="Disordered" evidence="2">
    <location>
        <begin position="370"/>
        <end position="447"/>
    </location>
</feature>
<feature type="region of interest" description="Disordered" evidence="2">
    <location>
        <begin position="1694"/>
        <end position="1866"/>
    </location>
</feature>
<feature type="compositionally biased region" description="Low complexity" evidence="2">
    <location>
        <begin position="229"/>
        <end position="244"/>
    </location>
</feature>
<feature type="region of interest" description="Disordered" evidence="2">
    <location>
        <begin position="1490"/>
        <end position="1521"/>
    </location>
</feature>
<feature type="compositionally biased region" description="Polar residues" evidence="2">
    <location>
        <begin position="1716"/>
        <end position="1726"/>
    </location>
</feature>
<feature type="compositionally biased region" description="Polar residues" evidence="2">
    <location>
        <begin position="1793"/>
        <end position="1802"/>
    </location>
</feature>
<feature type="compositionally biased region" description="Basic and acidic residues" evidence="2">
    <location>
        <begin position="1132"/>
        <end position="1149"/>
    </location>
</feature>
<feature type="region of interest" description="Disordered" evidence="2">
    <location>
        <begin position="1339"/>
        <end position="1449"/>
    </location>
</feature>
<feature type="region of interest" description="Disordered" evidence="2">
    <location>
        <begin position="681"/>
        <end position="700"/>
    </location>
</feature>
<feature type="region of interest" description="Disordered" evidence="2">
    <location>
        <begin position="220"/>
        <end position="274"/>
    </location>
</feature>